<feature type="chain" id="PRO_5014681784" evidence="1">
    <location>
        <begin position="28"/>
        <end position="82"/>
    </location>
</feature>
<organism evidence="2 3">
    <name type="scientific">Acetivibrio saccincola</name>
    <dbReference type="NCBI Taxonomy" id="1677857"/>
    <lineage>
        <taxon>Bacteria</taxon>
        <taxon>Bacillati</taxon>
        <taxon>Bacillota</taxon>
        <taxon>Clostridia</taxon>
        <taxon>Eubacteriales</taxon>
        <taxon>Oscillospiraceae</taxon>
        <taxon>Acetivibrio</taxon>
    </lineage>
</organism>
<feature type="signal peptide" evidence="1">
    <location>
        <begin position="1"/>
        <end position="27"/>
    </location>
</feature>
<accession>A0A2K9EFY6</accession>
<keyword evidence="3" id="KW-1185">Reference proteome</keyword>
<gene>
    <name evidence="2" type="ORF">HVS_04355</name>
</gene>
<protein>
    <submittedName>
        <fullName evidence="2">Uncharacterized protein</fullName>
    </submittedName>
</protein>
<dbReference type="AlphaFoldDB" id="A0A2K9EFY6"/>
<name>A0A2K9EFY6_9FIRM</name>
<evidence type="ECO:0000313" key="3">
    <source>
        <dbReference type="Proteomes" id="UP000233534"/>
    </source>
</evidence>
<evidence type="ECO:0000256" key="1">
    <source>
        <dbReference type="SAM" id="SignalP"/>
    </source>
</evidence>
<keyword evidence="1" id="KW-0732">Signal</keyword>
<sequence length="82" mass="8909">MNHSIKKVVSFLLVFTILITTCTTVLASTGTSGSITGGVIDLRVMILDDTDSTDKYGQDPSDIVEKVKESFIEASNYLYEAT</sequence>
<evidence type="ECO:0000313" key="2">
    <source>
        <dbReference type="EMBL" id="AUG56813.1"/>
    </source>
</evidence>
<dbReference type="Proteomes" id="UP000233534">
    <property type="component" value="Chromosome"/>
</dbReference>
<dbReference type="EMBL" id="CP025197">
    <property type="protein sequence ID" value="AUG56813.1"/>
    <property type="molecule type" value="Genomic_DNA"/>
</dbReference>
<reference evidence="2 3" key="1">
    <citation type="submission" date="2017-12" db="EMBL/GenBank/DDBJ databases">
        <title>Complete genome sequence of Herbivorax saccincola GGR1, a novel Cellulosome-producing hydrolytic bacterium in a thermophilic biogas plant, established by Illumina and Nanopore MinION sequencing.</title>
        <authorList>
            <person name="Pechtl A."/>
            <person name="Ruckert C."/>
            <person name="Koeck D.E."/>
            <person name="Maus I."/>
            <person name="Winkler A."/>
            <person name="Kalinowski J."/>
            <person name="Puhler A."/>
            <person name="Schwarz W.W."/>
            <person name="Zverlov V.V."/>
            <person name="Schluter A."/>
            <person name="Liebl W."/>
        </authorList>
    </citation>
    <scope>NUCLEOTIDE SEQUENCE [LARGE SCALE GENOMIC DNA]</scope>
    <source>
        <strain evidence="3">SR1</strain>
    </source>
</reference>
<dbReference type="RefSeq" id="WP_101299577.1">
    <property type="nucleotide sequence ID" value="NZ_CP025197.1"/>
</dbReference>
<dbReference type="KEGG" id="hsc:HVS_04355"/>
<proteinExistence type="predicted"/>